<evidence type="ECO:0000256" key="1">
    <source>
        <dbReference type="ARBA" id="ARBA00005417"/>
    </source>
</evidence>
<dbReference type="EMBL" id="RCZO01000001">
    <property type="protein sequence ID" value="TPG11189.1"/>
    <property type="molecule type" value="Genomic_DNA"/>
</dbReference>
<organism evidence="7 8">
    <name type="scientific">Rhodanobacter glycinis</name>
    <dbReference type="NCBI Taxonomy" id="582702"/>
    <lineage>
        <taxon>Bacteria</taxon>
        <taxon>Pseudomonadati</taxon>
        <taxon>Pseudomonadota</taxon>
        <taxon>Gammaproteobacteria</taxon>
        <taxon>Lysobacterales</taxon>
        <taxon>Rhodanobacteraceae</taxon>
        <taxon>Rhodanobacter</taxon>
    </lineage>
</organism>
<evidence type="ECO:0000313" key="8">
    <source>
        <dbReference type="Proteomes" id="UP000319486"/>
    </source>
</evidence>
<comment type="caution">
    <text evidence="7">The sequence shown here is derived from an EMBL/GenBank/DDBJ whole genome shotgun (WGS) entry which is preliminary data.</text>
</comment>
<dbReference type="PROSITE" id="PS50893">
    <property type="entry name" value="ABC_TRANSPORTER_2"/>
    <property type="match status" value="1"/>
</dbReference>
<keyword evidence="4 7" id="KW-0067">ATP-binding</keyword>
<evidence type="ECO:0000256" key="3">
    <source>
        <dbReference type="ARBA" id="ARBA00022741"/>
    </source>
</evidence>
<dbReference type="GO" id="GO:0016020">
    <property type="term" value="C:membrane"/>
    <property type="evidence" value="ECO:0007669"/>
    <property type="project" value="InterPro"/>
</dbReference>
<dbReference type="InterPro" id="IPR027417">
    <property type="entry name" value="P-loop_NTPase"/>
</dbReference>
<dbReference type="Gene3D" id="3.40.50.300">
    <property type="entry name" value="P-loop containing nucleotide triphosphate hydrolases"/>
    <property type="match status" value="1"/>
</dbReference>
<dbReference type="CDD" id="cd10147">
    <property type="entry name" value="Wzt_C-like"/>
    <property type="match status" value="1"/>
</dbReference>
<sequence>MSSDAVIHVERMSKAFPVYDKPMHRLYQMLSVRSAKRRWYREFQALRDINLTVRQGETLGIVGRNGSGKSTLLQIICGTLEPSAGSVQVRGRIAALLELGAGFNPEFTGRENVLLYGTVLGLTRTQVEQRFDEIAAFADIGDFMDQPVKCYSSGMYVRLAFAVAINVTPDILVVDEALSVGDEAFQRKCFARINRIRDDGATVLFVSHSAGIVTQLCDRAVLLDRGELLSSGSPKFVVSRYHKMLYVPPDRADAVRDAIRIEQEDIEQVAEMPEMSEADRQDMQLVASTTPERNDKSPDPGPDAQGWFDEGLLPKSTVRYDTRGARITTPHIETPDGRKVNVLRSGGQYVYVYRVEFEQAATSVRFGMLIKTLTGLELGGGASSLPQHSIPLVEAAQTVEVRFHFRCLLDGGTYFFNAGVLARIAEEETYIDRLIDAAMFRVMPQPERLATGIVDFCVTSSTSVMDSRKVQA</sequence>
<dbReference type="SUPFAM" id="SSF52540">
    <property type="entry name" value="P-loop containing nucleoside triphosphate hydrolases"/>
    <property type="match status" value="1"/>
</dbReference>
<dbReference type="GO" id="GO:0005524">
    <property type="term" value="F:ATP binding"/>
    <property type="evidence" value="ECO:0007669"/>
    <property type="project" value="UniProtKB-KW"/>
</dbReference>
<dbReference type="InterPro" id="IPR003593">
    <property type="entry name" value="AAA+_ATPase"/>
</dbReference>
<evidence type="ECO:0000313" key="7">
    <source>
        <dbReference type="EMBL" id="TPG11189.1"/>
    </source>
</evidence>
<dbReference type="Proteomes" id="UP000319486">
    <property type="component" value="Unassembled WGS sequence"/>
</dbReference>
<dbReference type="InterPro" id="IPR050683">
    <property type="entry name" value="Bact_Polysacc_Export_ATP-bd"/>
</dbReference>
<keyword evidence="2" id="KW-0813">Transport</keyword>
<name>A0A502CGQ0_9GAMM</name>
<evidence type="ECO:0000256" key="5">
    <source>
        <dbReference type="SAM" id="MobiDB-lite"/>
    </source>
</evidence>
<keyword evidence="8" id="KW-1185">Reference proteome</keyword>
<dbReference type="SMART" id="SM00382">
    <property type="entry name" value="AAA"/>
    <property type="match status" value="1"/>
</dbReference>
<dbReference type="GO" id="GO:0140359">
    <property type="term" value="F:ABC-type transporter activity"/>
    <property type="evidence" value="ECO:0007669"/>
    <property type="project" value="InterPro"/>
</dbReference>
<dbReference type="Gene3D" id="2.70.50.60">
    <property type="entry name" value="abc- transporter (atp binding component) like domain"/>
    <property type="match status" value="1"/>
</dbReference>
<evidence type="ECO:0000256" key="2">
    <source>
        <dbReference type="ARBA" id="ARBA00022448"/>
    </source>
</evidence>
<feature type="region of interest" description="Disordered" evidence="5">
    <location>
        <begin position="288"/>
        <end position="308"/>
    </location>
</feature>
<dbReference type="InterPro" id="IPR015860">
    <property type="entry name" value="ABC_transpr_TagH-like"/>
</dbReference>
<feature type="domain" description="ABC transporter" evidence="6">
    <location>
        <begin position="30"/>
        <end position="250"/>
    </location>
</feature>
<dbReference type="RefSeq" id="WP_140648401.1">
    <property type="nucleotide sequence ID" value="NZ_RCZO01000001.1"/>
</dbReference>
<dbReference type="Pfam" id="PF00005">
    <property type="entry name" value="ABC_tran"/>
    <property type="match status" value="1"/>
</dbReference>
<gene>
    <name evidence="7" type="ORF">EAH88_01155</name>
</gene>
<accession>A0A502CGQ0</accession>
<dbReference type="AlphaFoldDB" id="A0A502CGQ0"/>
<dbReference type="GO" id="GO:0016887">
    <property type="term" value="F:ATP hydrolysis activity"/>
    <property type="evidence" value="ECO:0007669"/>
    <property type="project" value="InterPro"/>
</dbReference>
<reference evidence="7 8" key="1">
    <citation type="journal article" date="2019" name="Environ. Microbiol.">
        <title>Species interactions and distinct microbial communities in high Arctic permafrost affected cryosols are associated with the CH4 and CO2 gas fluxes.</title>
        <authorList>
            <person name="Altshuler I."/>
            <person name="Hamel J."/>
            <person name="Turney S."/>
            <person name="Magnuson E."/>
            <person name="Levesque R."/>
            <person name="Greer C."/>
            <person name="Whyte L.G."/>
        </authorList>
    </citation>
    <scope>NUCLEOTIDE SEQUENCE [LARGE SCALE GENOMIC DNA]</scope>
    <source>
        <strain evidence="7 8">S13Y</strain>
    </source>
</reference>
<dbReference type="Pfam" id="PF14524">
    <property type="entry name" value="Wzt_C"/>
    <property type="match status" value="1"/>
</dbReference>
<dbReference type="CDD" id="cd03220">
    <property type="entry name" value="ABC_KpsT_Wzt"/>
    <property type="match status" value="1"/>
</dbReference>
<dbReference type="InterPro" id="IPR029439">
    <property type="entry name" value="Wzt_C"/>
</dbReference>
<evidence type="ECO:0000259" key="6">
    <source>
        <dbReference type="PROSITE" id="PS50893"/>
    </source>
</evidence>
<dbReference type="PANTHER" id="PTHR46743">
    <property type="entry name" value="TEICHOIC ACIDS EXPORT ATP-BINDING PROTEIN TAGH"/>
    <property type="match status" value="1"/>
</dbReference>
<comment type="similarity">
    <text evidence="1">Belongs to the ABC transporter superfamily.</text>
</comment>
<keyword evidence="3" id="KW-0547">Nucleotide-binding</keyword>
<evidence type="ECO:0000256" key="4">
    <source>
        <dbReference type="ARBA" id="ARBA00022840"/>
    </source>
</evidence>
<dbReference type="InterPro" id="IPR003439">
    <property type="entry name" value="ABC_transporter-like_ATP-bd"/>
</dbReference>
<dbReference type="PANTHER" id="PTHR46743:SF2">
    <property type="entry name" value="TEICHOIC ACIDS EXPORT ATP-BINDING PROTEIN TAGH"/>
    <property type="match status" value="1"/>
</dbReference>
<proteinExistence type="inferred from homology"/>
<protein>
    <submittedName>
        <fullName evidence="7">ABC transporter ATP-binding protein</fullName>
    </submittedName>
</protein>